<reference evidence="1" key="1">
    <citation type="submission" date="2023-11" db="EMBL/GenBank/DDBJ databases">
        <authorList>
            <person name="Poullet M."/>
        </authorList>
    </citation>
    <scope>NUCLEOTIDE SEQUENCE</scope>
    <source>
        <strain evidence="1">E1834</strain>
    </source>
</reference>
<sequence>MQIEPLFHKNINFEPEEVKEGNKEFRLTKFEWNLNFEEGYDSHINICFKSKNKGVYFIYVMLHSRKTLRFFVKIEGEKEKCVFGKFKIISENLKNFFEELKEFVYVIVVKTNDETSFEDGQMDFIDLADSDQIFYNGAKILRLGPLFDDGSYEIYFDKNGKLNDFLLLSNRMLLKDTKNILKDFVIKRELGDKINVLNKDEQIWFRYVEDKIQKIFKNENGKSKLIDIY</sequence>
<proteinExistence type="predicted"/>
<organism evidence="1 2">
    <name type="scientific">Meloidogyne enterolobii</name>
    <name type="common">Root-knot nematode worm</name>
    <name type="synonym">Meloidogyne mayaguensis</name>
    <dbReference type="NCBI Taxonomy" id="390850"/>
    <lineage>
        <taxon>Eukaryota</taxon>
        <taxon>Metazoa</taxon>
        <taxon>Ecdysozoa</taxon>
        <taxon>Nematoda</taxon>
        <taxon>Chromadorea</taxon>
        <taxon>Rhabditida</taxon>
        <taxon>Tylenchina</taxon>
        <taxon>Tylenchomorpha</taxon>
        <taxon>Tylenchoidea</taxon>
        <taxon>Meloidogynidae</taxon>
        <taxon>Meloidogyninae</taxon>
        <taxon>Meloidogyne</taxon>
    </lineage>
</organism>
<protein>
    <submittedName>
        <fullName evidence="1">Uncharacterized protein</fullName>
    </submittedName>
</protein>
<keyword evidence="2" id="KW-1185">Reference proteome</keyword>
<dbReference type="Proteomes" id="UP001497535">
    <property type="component" value="Unassembled WGS sequence"/>
</dbReference>
<accession>A0ACB0XKG3</accession>
<name>A0ACB0XKG3_MELEN</name>
<gene>
    <name evidence="1" type="ORF">MENTE1834_LOCUS414</name>
</gene>
<evidence type="ECO:0000313" key="2">
    <source>
        <dbReference type="Proteomes" id="UP001497535"/>
    </source>
</evidence>
<comment type="caution">
    <text evidence="1">The sequence shown here is derived from an EMBL/GenBank/DDBJ whole genome shotgun (WGS) entry which is preliminary data.</text>
</comment>
<evidence type="ECO:0000313" key="1">
    <source>
        <dbReference type="EMBL" id="CAK5006193.1"/>
    </source>
</evidence>
<dbReference type="EMBL" id="CAVMJV010000001">
    <property type="protein sequence ID" value="CAK5006193.1"/>
    <property type="molecule type" value="Genomic_DNA"/>
</dbReference>